<accession>A0A101P1X2</accession>
<dbReference type="PANTHER" id="PTHR42060">
    <property type="entry name" value="NHL REPEAT-CONTAINING PROTEIN-RELATED"/>
    <property type="match status" value="1"/>
</dbReference>
<dbReference type="SUPFAM" id="SSF63829">
    <property type="entry name" value="Calcium-dependent phosphotriesterase"/>
    <property type="match status" value="1"/>
</dbReference>
<sequence length="330" mass="34034">MPGTRRWSRTGLLATAVAAALSVTGTAGAASGPVSDAHFVAHLDITEAQRPENIALEPGGGADVTFAYARQVARITPDGRAHVLATLPAPPAGSVTPALTSPFLGGIVRTHDGTLYFLYATGTSDLTGVWRLRPGGTAQRIAALPADGLPNGLALDRHSNQLYVADSVLGTVWRVPVAGGTPTRWAAAPELRPAGFLGANGIKTHNGAAWVSNLDKGTVLRIPLTCHGGAGPVETRATGLVDIDDIDFTGAGDSLLAAINKDNEVALVRPDGSHSIVLTAADGLENPTSLAVRGGTAYIASGAYFTNTDPNVLAVRVEHGNQRKRELTDE</sequence>
<evidence type="ECO:0000313" key="3">
    <source>
        <dbReference type="Proteomes" id="UP000053127"/>
    </source>
</evidence>
<dbReference type="RefSeq" id="WP_067126800.1">
    <property type="nucleotide sequence ID" value="NZ_JBFACD010000002.1"/>
</dbReference>
<dbReference type="OrthoDB" id="9768084at2"/>
<name>A0A101P1X2_9ACTN</name>
<dbReference type="STRING" id="67386.AQI95_23035"/>
<evidence type="ECO:0000256" key="1">
    <source>
        <dbReference type="SAM" id="SignalP"/>
    </source>
</evidence>
<dbReference type="AlphaFoldDB" id="A0A101P1X2"/>
<proteinExistence type="predicted"/>
<reference evidence="2 3" key="1">
    <citation type="submission" date="2015-10" db="EMBL/GenBank/DDBJ databases">
        <title>Draft genome sequence of Streptomyces yokosukanensis DSM 40224, type strain for the species Streptomyces yokosukanensis.</title>
        <authorList>
            <person name="Ruckert C."/>
            <person name="Winkler A."/>
            <person name="Kalinowski J."/>
            <person name="Kampfer P."/>
            <person name="Glaeser S."/>
        </authorList>
    </citation>
    <scope>NUCLEOTIDE SEQUENCE [LARGE SCALE GENOMIC DNA]</scope>
    <source>
        <strain evidence="2 3">DSM 40224</strain>
    </source>
</reference>
<gene>
    <name evidence="2" type="ORF">AQI95_23035</name>
</gene>
<dbReference type="InterPro" id="IPR052998">
    <property type="entry name" value="Hetero-Diels-Alderase-like"/>
</dbReference>
<keyword evidence="3" id="KW-1185">Reference proteome</keyword>
<dbReference type="PANTHER" id="PTHR42060:SF1">
    <property type="entry name" value="NHL REPEAT-CONTAINING PROTEIN"/>
    <property type="match status" value="1"/>
</dbReference>
<dbReference type="Gene3D" id="2.120.10.30">
    <property type="entry name" value="TolB, C-terminal domain"/>
    <property type="match status" value="1"/>
</dbReference>
<feature type="signal peptide" evidence="1">
    <location>
        <begin position="1"/>
        <end position="29"/>
    </location>
</feature>
<dbReference type="Proteomes" id="UP000053127">
    <property type="component" value="Unassembled WGS sequence"/>
</dbReference>
<comment type="caution">
    <text evidence="2">The sequence shown here is derived from an EMBL/GenBank/DDBJ whole genome shotgun (WGS) entry which is preliminary data.</text>
</comment>
<feature type="chain" id="PRO_5007102177" description="SMP-30/Gluconolactonase/LRE-like region domain-containing protein" evidence="1">
    <location>
        <begin position="30"/>
        <end position="330"/>
    </location>
</feature>
<keyword evidence="1" id="KW-0732">Signal</keyword>
<organism evidence="2 3">
    <name type="scientific">Streptomyces yokosukanensis</name>
    <dbReference type="NCBI Taxonomy" id="67386"/>
    <lineage>
        <taxon>Bacteria</taxon>
        <taxon>Bacillati</taxon>
        <taxon>Actinomycetota</taxon>
        <taxon>Actinomycetes</taxon>
        <taxon>Kitasatosporales</taxon>
        <taxon>Streptomycetaceae</taxon>
        <taxon>Streptomyces</taxon>
    </lineage>
</organism>
<dbReference type="EMBL" id="LMWN01000033">
    <property type="protein sequence ID" value="KUN03383.1"/>
    <property type="molecule type" value="Genomic_DNA"/>
</dbReference>
<evidence type="ECO:0008006" key="4">
    <source>
        <dbReference type="Google" id="ProtNLM"/>
    </source>
</evidence>
<protein>
    <recommendedName>
        <fullName evidence="4">SMP-30/Gluconolactonase/LRE-like region domain-containing protein</fullName>
    </recommendedName>
</protein>
<evidence type="ECO:0000313" key="2">
    <source>
        <dbReference type="EMBL" id="KUN03383.1"/>
    </source>
</evidence>
<dbReference type="InterPro" id="IPR011042">
    <property type="entry name" value="6-blade_b-propeller_TolB-like"/>
</dbReference>